<keyword evidence="5" id="KW-0597">Phosphoprotein</keyword>
<dbReference type="PROSITE" id="PS50110">
    <property type="entry name" value="RESPONSE_REGULATORY"/>
    <property type="match status" value="1"/>
</dbReference>
<evidence type="ECO:0000313" key="9">
    <source>
        <dbReference type="Proteomes" id="UP000318126"/>
    </source>
</evidence>
<dbReference type="InterPro" id="IPR005467">
    <property type="entry name" value="His_kinase_dom"/>
</dbReference>
<dbReference type="Gene3D" id="1.10.287.130">
    <property type="match status" value="1"/>
</dbReference>
<dbReference type="InterPro" id="IPR036890">
    <property type="entry name" value="HATPase_C_sf"/>
</dbReference>
<sequence length="393" mass="43693">MNLDGTNFSILIVDDNRVNIQLLSYIFEQQDYKVFTAMSGEEAIKFLADKGDELAIDLILLDIIMPGLDGYQTCVVLKDDINTSHIPVIFVTGKAKPEELSKGFSVGAVDYITKPIQQDVVIARVKNQVSQIQQAKLENQLLEENEKMAKLGSMVSEITHEVASPLGNMRLSVDFMLNEVASLRSEFTEQTLDEETLIKYLDQLDESLRLCGSNATRATSLLNGFKHIAVDQCRQQIIEFNLLEYVNDILLTVKPKLKKTPHKVNLNIDNNISIISYLGALSQIIINLINNSLMHAFTDKQEGKITISAAVDEESLILHYRDTGIGMTKEQQSKAFTKFYTTKAGNGGSGLGMSICKTLVEDELGGEITLLSEEGCGIHLIMKISRQLEDRAI</sequence>
<dbReference type="Gene3D" id="3.40.50.2300">
    <property type="match status" value="1"/>
</dbReference>
<dbReference type="PRINTS" id="PR00344">
    <property type="entry name" value="BCTRLSENSOR"/>
</dbReference>
<feature type="modified residue" description="4-aspartylphosphate" evidence="5">
    <location>
        <position position="62"/>
    </location>
</feature>
<dbReference type="SMART" id="SM00448">
    <property type="entry name" value="REC"/>
    <property type="match status" value="1"/>
</dbReference>
<evidence type="ECO:0000259" key="6">
    <source>
        <dbReference type="PROSITE" id="PS50109"/>
    </source>
</evidence>
<reference evidence="9" key="1">
    <citation type="submission" date="2019-07" db="EMBL/GenBank/DDBJ databases">
        <title>Shewanella sp. YLB-08 draft genomic sequence.</title>
        <authorList>
            <person name="Yu L."/>
        </authorList>
    </citation>
    <scope>NUCLEOTIDE SEQUENCE [LARGE SCALE GENOMIC DNA]</scope>
    <source>
        <strain evidence="9">JCM 20706</strain>
    </source>
</reference>
<dbReference type="AlphaFoldDB" id="A0A553JRY4"/>
<evidence type="ECO:0000259" key="7">
    <source>
        <dbReference type="PROSITE" id="PS50110"/>
    </source>
</evidence>
<dbReference type="InterPro" id="IPR011006">
    <property type="entry name" value="CheY-like_superfamily"/>
</dbReference>
<dbReference type="GO" id="GO:0005886">
    <property type="term" value="C:plasma membrane"/>
    <property type="evidence" value="ECO:0007669"/>
    <property type="project" value="TreeGrafter"/>
</dbReference>
<dbReference type="EMBL" id="VKGK01000006">
    <property type="protein sequence ID" value="TRY15131.1"/>
    <property type="molecule type" value="Genomic_DNA"/>
</dbReference>
<proteinExistence type="predicted"/>
<dbReference type="GO" id="GO:0000155">
    <property type="term" value="F:phosphorelay sensor kinase activity"/>
    <property type="evidence" value="ECO:0007669"/>
    <property type="project" value="TreeGrafter"/>
</dbReference>
<keyword evidence="9" id="KW-1185">Reference proteome</keyword>
<comment type="catalytic activity">
    <reaction evidence="1">
        <text>ATP + protein L-histidine = ADP + protein N-phospho-L-histidine.</text>
        <dbReference type="EC" id="2.7.13.3"/>
    </reaction>
</comment>
<name>A0A553JRY4_SHEHA</name>
<evidence type="ECO:0000256" key="1">
    <source>
        <dbReference type="ARBA" id="ARBA00000085"/>
    </source>
</evidence>
<evidence type="ECO:0000256" key="2">
    <source>
        <dbReference type="ARBA" id="ARBA00012438"/>
    </source>
</evidence>
<dbReference type="Pfam" id="PF02518">
    <property type="entry name" value="HATPase_c"/>
    <property type="match status" value="1"/>
</dbReference>
<feature type="domain" description="Histidine kinase" evidence="6">
    <location>
        <begin position="157"/>
        <end position="388"/>
    </location>
</feature>
<keyword evidence="4 8" id="KW-0418">Kinase</keyword>
<evidence type="ECO:0000256" key="4">
    <source>
        <dbReference type="ARBA" id="ARBA00022777"/>
    </source>
</evidence>
<dbReference type="SUPFAM" id="SSF55874">
    <property type="entry name" value="ATPase domain of HSP90 chaperone/DNA topoisomerase II/histidine kinase"/>
    <property type="match status" value="1"/>
</dbReference>
<dbReference type="Pfam" id="PF00072">
    <property type="entry name" value="Response_reg"/>
    <property type="match status" value="1"/>
</dbReference>
<dbReference type="PANTHER" id="PTHR43047:SF72">
    <property type="entry name" value="OSMOSENSING HISTIDINE PROTEIN KINASE SLN1"/>
    <property type="match status" value="1"/>
</dbReference>
<evidence type="ECO:0000313" key="8">
    <source>
        <dbReference type="EMBL" id="TRY15131.1"/>
    </source>
</evidence>
<dbReference type="SMART" id="SM00387">
    <property type="entry name" value="HATPase_c"/>
    <property type="match status" value="1"/>
</dbReference>
<gene>
    <name evidence="8" type="ORF">FN961_06665</name>
</gene>
<dbReference type="EC" id="2.7.13.3" evidence="2"/>
<dbReference type="InterPro" id="IPR001789">
    <property type="entry name" value="Sig_transdc_resp-reg_receiver"/>
</dbReference>
<evidence type="ECO:0000256" key="3">
    <source>
        <dbReference type="ARBA" id="ARBA00022679"/>
    </source>
</evidence>
<feature type="domain" description="Response regulatory" evidence="7">
    <location>
        <begin position="9"/>
        <end position="129"/>
    </location>
</feature>
<dbReference type="OrthoDB" id="8874570at2"/>
<evidence type="ECO:0000256" key="5">
    <source>
        <dbReference type="PROSITE-ProRule" id="PRU00169"/>
    </source>
</evidence>
<dbReference type="PANTHER" id="PTHR43047">
    <property type="entry name" value="TWO-COMPONENT HISTIDINE PROTEIN KINASE"/>
    <property type="match status" value="1"/>
</dbReference>
<accession>A0A553JRY4</accession>
<dbReference type="InterPro" id="IPR004358">
    <property type="entry name" value="Sig_transdc_His_kin-like_C"/>
</dbReference>
<organism evidence="8 9">
    <name type="scientific">Shewanella hanedai</name>
    <name type="common">Alteromonas hanedai</name>
    <dbReference type="NCBI Taxonomy" id="25"/>
    <lineage>
        <taxon>Bacteria</taxon>
        <taxon>Pseudomonadati</taxon>
        <taxon>Pseudomonadota</taxon>
        <taxon>Gammaproteobacteria</taxon>
        <taxon>Alteromonadales</taxon>
        <taxon>Shewanellaceae</taxon>
        <taxon>Shewanella</taxon>
    </lineage>
</organism>
<dbReference type="Proteomes" id="UP000318126">
    <property type="component" value="Unassembled WGS sequence"/>
</dbReference>
<dbReference type="InterPro" id="IPR003594">
    <property type="entry name" value="HATPase_dom"/>
</dbReference>
<dbReference type="PROSITE" id="PS50109">
    <property type="entry name" value="HIS_KIN"/>
    <property type="match status" value="1"/>
</dbReference>
<dbReference type="SUPFAM" id="SSF52172">
    <property type="entry name" value="CheY-like"/>
    <property type="match status" value="1"/>
</dbReference>
<comment type="caution">
    <text evidence="8">The sequence shown here is derived from an EMBL/GenBank/DDBJ whole genome shotgun (WGS) entry which is preliminary data.</text>
</comment>
<dbReference type="Gene3D" id="3.30.565.10">
    <property type="entry name" value="Histidine kinase-like ATPase, C-terminal domain"/>
    <property type="match status" value="1"/>
</dbReference>
<protein>
    <recommendedName>
        <fullName evidence="2">histidine kinase</fullName>
        <ecNumber evidence="2">2.7.13.3</ecNumber>
    </recommendedName>
</protein>
<dbReference type="GO" id="GO:0009927">
    <property type="term" value="F:histidine phosphotransfer kinase activity"/>
    <property type="evidence" value="ECO:0007669"/>
    <property type="project" value="TreeGrafter"/>
</dbReference>
<keyword evidence="3" id="KW-0808">Transferase</keyword>